<evidence type="ECO:0000256" key="1">
    <source>
        <dbReference type="SAM" id="MobiDB-lite"/>
    </source>
</evidence>
<dbReference type="AlphaFoldDB" id="A0A377PT19"/>
<keyword evidence="5" id="KW-1185">Reference proteome</keyword>
<feature type="region of interest" description="Disordered" evidence="1">
    <location>
        <begin position="63"/>
        <end position="85"/>
    </location>
</feature>
<evidence type="ECO:0000313" key="3">
    <source>
        <dbReference type="EMBL" id="TLD98692.1"/>
    </source>
</evidence>
<accession>A0A377PT19</accession>
<sequence length="85" mass="9476">MKNICNKTNVVQYLIQTKDKLNDAIAIEDKNSKISYGEFYTQALYISSNILELCRAAQTVESKSNQSTANKTISTPPPPTYLSIT</sequence>
<reference evidence="3 4" key="1">
    <citation type="journal article" date="2014" name="Genome Announc.">
        <title>Draft genome sequences of eight enterohepatic helicobacter species isolated from both laboratory and wild rodents.</title>
        <authorList>
            <person name="Sheh A."/>
            <person name="Shen Z."/>
            <person name="Fox J.G."/>
        </authorList>
    </citation>
    <scope>NUCLEOTIDE SEQUENCE [LARGE SCALE GENOMIC DNA]</scope>
    <source>
        <strain evidence="3 4">ST1</strain>
    </source>
</reference>
<organism evidence="2 5">
    <name type="scientific">Helicobacter muridarum</name>
    <dbReference type="NCBI Taxonomy" id="216"/>
    <lineage>
        <taxon>Bacteria</taxon>
        <taxon>Pseudomonadati</taxon>
        <taxon>Campylobacterota</taxon>
        <taxon>Epsilonproteobacteria</taxon>
        <taxon>Campylobacterales</taxon>
        <taxon>Helicobacteraceae</taxon>
        <taxon>Helicobacter</taxon>
    </lineage>
</organism>
<evidence type="ECO:0000313" key="5">
    <source>
        <dbReference type="Proteomes" id="UP000255139"/>
    </source>
</evidence>
<evidence type="ECO:0000313" key="2">
    <source>
        <dbReference type="EMBL" id="STQ85552.1"/>
    </source>
</evidence>
<reference evidence="2 5" key="2">
    <citation type="submission" date="2018-06" db="EMBL/GenBank/DDBJ databases">
        <authorList>
            <consortium name="Pathogen Informatics"/>
            <person name="Doyle S."/>
        </authorList>
    </citation>
    <scope>NUCLEOTIDE SEQUENCE [LARGE SCALE GENOMIC DNA]</scope>
    <source>
        <strain evidence="2 5">NCTC12714</strain>
    </source>
</reference>
<name>A0A377PT19_9HELI</name>
<dbReference type="EMBL" id="JRPD02000025">
    <property type="protein sequence ID" value="TLD98692.1"/>
    <property type="molecule type" value="Genomic_DNA"/>
</dbReference>
<dbReference type="Proteomes" id="UP000029922">
    <property type="component" value="Unassembled WGS sequence"/>
</dbReference>
<feature type="compositionally biased region" description="Polar residues" evidence="1">
    <location>
        <begin position="63"/>
        <end position="74"/>
    </location>
</feature>
<proteinExistence type="predicted"/>
<gene>
    <name evidence="3" type="ORF">LS73_008460</name>
    <name evidence="2" type="ORF">NCTC12714_00338</name>
</gene>
<feature type="compositionally biased region" description="Pro residues" evidence="1">
    <location>
        <begin position="75"/>
        <end position="85"/>
    </location>
</feature>
<evidence type="ECO:0000313" key="4">
    <source>
        <dbReference type="Proteomes" id="UP000029922"/>
    </source>
</evidence>
<dbReference type="RefSeq" id="WP_114985921.1">
    <property type="nucleotide sequence ID" value="NZ_JRPD02000025.1"/>
</dbReference>
<protein>
    <submittedName>
        <fullName evidence="2">Uncharacterized protein</fullName>
    </submittedName>
</protein>
<dbReference type="EMBL" id="UGJE01000002">
    <property type="protein sequence ID" value="STQ85552.1"/>
    <property type="molecule type" value="Genomic_DNA"/>
</dbReference>
<dbReference type="Proteomes" id="UP000255139">
    <property type="component" value="Unassembled WGS sequence"/>
</dbReference>